<keyword evidence="2" id="KW-0812">Transmembrane</keyword>
<name>A0ABP7N801_9GAMM</name>
<dbReference type="EMBL" id="BAABBN010000015">
    <property type="protein sequence ID" value="GAA3939399.1"/>
    <property type="molecule type" value="Genomic_DNA"/>
</dbReference>
<evidence type="ECO:0000256" key="2">
    <source>
        <dbReference type="SAM" id="Phobius"/>
    </source>
</evidence>
<reference evidence="4" key="1">
    <citation type="journal article" date="2019" name="Int. J. Syst. Evol. Microbiol.">
        <title>The Global Catalogue of Microorganisms (GCM) 10K type strain sequencing project: providing services to taxonomists for standard genome sequencing and annotation.</title>
        <authorList>
            <consortium name="The Broad Institute Genomics Platform"/>
            <consortium name="The Broad Institute Genome Sequencing Center for Infectious Disease"/>
            <person name="Wu L."/>
            <person name="Ma J."/>
        </authorList>
    </citation>
    <scope>NUCLEOTIDE SEQUENCE [LARGE SCALE GENOMIC DNA]</scope>
    <source>
        <strain evidence="4">JCM 17551</strain>
    </source>
</reference>
<feature type="region of interest" description="Disordered" evidence="1">
    <location>
        <begin position="128"/>
        <end position="156"/>
    </location>
</feature>
<gene>
    <name evidence="3" type="ORF">GCM10022277_39280</name>
</gene>
<dbReference type="RefSeq" id="WP_344800345.1">
    <property type="nucleotide sequence ID" value="NZ_BAABBN010000015.1"/>
</dbReference>
<organism evidence="3 4">
    <name type="scientific">Litoribacillus peritrichatus</name>
    <dbReference type="NCBI Taxonomy" id="718191"/>
    <lineage>
        <taxon>Bacteria</taxon>
        <taxon>Pseudomonadati</taxon>
        <taxon>Pseudomonadota</taxon>
        <taxon>Gammaproteobacteria</taxon>
        <taxon>Oceanospirillales</taxon>
        <taxon>Oceanospirillaceae</taxon>
        <taxon>Litoribacillus</taxon>
    </lineage>
</organism>
<protein>
    <recommendedName>
        <fullName evidence="5">DUF948 domain-containing protein</fullName>
    </recommendedName>
</protein>
<proteinExistence type="predicted"/>
<evidence type="ECO:0008006" key="5">
    <source>
        <dbReference type="Google" id="ProtNLM"/>
    </source>
</evidence>
<dbReference type="Proteomes" id="UP001501565">
    <property type="component" value="Unassembled WGS sequence"/>
</dbReference>
<feature type="compositionally biased region" description="Basic and acidic residues" evidence="1">
    <location>
        <begin position="135"/>
        <end position="156"/>
    </location>
</feature>
<feature type="transmembrane region" description="Helical" evidence="2">
    <location>
        <begin position="6"/>
        <end position="23"/>
    </location>
</feature>
<accession>A0ABP7N801</accession>
<sequence length="156" mass="17282">MENFTLFAQLTSFLLVLIAGVLLKRSVRMMDDAQEVLSRTETHVHETMDALKTKANVTPKVKLDTVTDAVDLSAMSIEKIHKTISDTSFDLIRSVKPAQKPTEAIHKAHDITAKGVYRSIRKVNRLVGDLSKSLQNEKPKPTPNPSDKDPDATSSD</sequence>
<keyword evidence="2" id="KW-1133">Transmembrane helix</keyword>
<comment type="caution">
    <text evidence="3">The sequence shown here is derived from an EMBL/GenBank/DDBJ whole genome shotgun (WGS) entry which is preliminary data.</text>
</comment>
<keyword evidence="4" id="KW-1185">Reference proteome</keyword>
<evidence type="ECO:0000256" key="1">
    <source>
        <dbReference type="SAM" id="MobiDB-lite"/>
    </source>
</evidence>
<keyword evidence="2" id="KW-0472">Membrane</keyword>
<evidence type="ECO:0000313" key="4">
    <source>
        <dbReference type="Proteomes" id="UP001501565"/>
    </source>
</evidence>
<evidence type="ECO:0000313" key="3">
    <source>
        <dbReference type="EMBL" id="GAA3939399.1"/>
    </source>
</evidence>